<dbReference type="AlphaFoldDB" id="A0ABD0QRZ6"/>
<name>A0ABD0QRZ6_CIRMR</name>
<evidence type="ECO:0000313" key="1">
    <source>
        <dbReference type="EMBL" id="KAL0189004.1"/>
    </source>
</evidence>
<keyword evidence="2" id="KW-1185">Reference proteome</keyword>
<accession>A0ABD0QRZ6</accession>
<proteinExistence type="predicted"/>
<protein>
    <submittedName>
        <fullName evidence="1">Uncharacterized protein</fullName>
    </submittedName>
</protein>
<sequence>FEYDCVRPCPITIRPVWVIALLTRPAITNSTLSIHVVFMNTGHQRPAAASSITEP</sequence>
<comment type="caution">
    <text evidence="1">The sequence shown here is derived from an EMBL/GenBank/DDBJ whole genome shotgun (WGS) entry which is preliminary data.</text>
</comment>
<dbReference type="Proteomes" id="UP001529510">
    <property type="component" value="Unassembled WGS sequence"/>
</dbReference>
<dbReference type="EMBL" id="JAMKFB020000007">
    <property type="protein sequence ID" value="KAL0189004.1"/>
    <property type="molecule type" value="Genomic_DNA"/>
</dbReference>
<gene>
    <name evidence="1" type="ORF">M9458_016103</name>
</gene>
<organism evidence="1 2">
    <name type="scientific">Cirrhinus mrigala</name>
    <name type="common">Mrigala</name>
    <dbReference type="NCBI Taxonomy" id="683832"/>
    <lineage>
        <taxon>Eukaryota</taxon>
        <taxon>Metazoa</taxon>
        <taxon>Chordata</taxon>
        <taxon>Craniata</taxon>
        <taxon>Vertebrata</taxon>
        <taxon>Euteleostomi</taxon>
        <taxon>Actinopterygii</taxon>
        <taxon>Neopterygii</taxon>
        <taxon>Teleostei</taxon>
        <taxon>Ostariophysi</taxon>
        <taxon>Cypriniformes</taxon>
        <taxon>Cyprinidae</taxon>
        <taxon>Labeoninae</taxon>
        <taxon>Labeonini</taxon>
        <taxon>Cirrhinus</taxon>
    </lineage>
</organism>
<evidence type="ECO:0000313" key="2">
    <source>
        <dbReference type="Proteomes" id="UP001529510"/>
    </source>
</evidence>
<reference evidence="1 2" key="1">
    <citation type="submission" date="2024-05" db="EMBL/GenBank/DDBJ databases">
        <title>Genome sequencing and assembly of Indian major carp, Cirrhinus mrigala (Hamilton, 1822).</title>
        <authorList>
            <person name="Mohindra V."/>
            <person name="Chowdhury L.M."/>
            <person name="Lal K."/>
            <person name="Jena J.K."/>
        </authorList>
    </citation>
    <scope>NUCLEOTIDE SEQUENCE [LARGE SCALE GENOMIC DNA]</scope>
    <source>
        <strain evidence="1">CM1030</strain>
        <tissue evidence="1">Blood</tissue>
    </source>
</reference>
<feature type="non-terminal residue" evidence="1">
    <location>
        <position position="1"/>
    </location>
</feature>